<keyword evidence="3" id="KW-1185">Reference proteome</keyword>
<evidence type="ECO:0000256" key="1">
    <source>
        <dbReference type="SAM" id="Coils"/>
    </source>
</evidence>
<name>A0A852U3Y1_9ACTN</name>
<dbReference type="AlphaFoldDB" id="A0A852U3Y1"/>
<accession>A0A852U3Y1</accession>
<dbReference type="RefSeq" id="WP_179645251.1">
    <property type="nucleotide sequence ID" value="NZ_BAAAYY010000037.1"/>
</dbReference>
<gene>
    <name evidence="2" type="ORF">HDA32_004743</name>
</gene>
<dbReference type="EMBL" id="JACCCC010000001">
    <property type="protein sequence ID" value="NYE49623.1"/>
    <property type="molecule type" value="Genomic_DNA"/>
</dbReference>
<organism evidence="2 3">
    <name type="scientific">Spinactinospora alkalitolerans</name>
    <dbReference type="NCBI Taxonomy" id="687207"/>
    <lineage>
        <taxon>Bacteria</taxon>
        <taxon>Bacillati</taxon>
        <taxon>Actinomycetota</taxon>
        <taxon>Actinomycetes</taxon>
        <taxon>Streptosporangiales</taxon>
        <taxon>Nocardiopsidaceae</taxon>
        <taxon>Spinactinospora</taxon>
    </lineage>
</organism>
<dbReference type="Proteomes" id="UP000589036">
    <property type="component" value="Unassembled WGS sequence"/>
</dbReference>
<sequence>MVDSDLGGLIADARQNRRLDALQEELSSARANARAQDRRLRSELSRVQGTLEQRLDRMSASFDAFVELSDVRALLAMFDEPALARHRAGQLLDGTAPASLELPDVPGYWLVPAARGLHVALRGDVGAARRHFTEAAQRDALSSGVFALLGTATAGPGPDPGRAAPFADWILPRLLPELPDEVARDQRALWLLAADGLLGAGARELLHGHAAAALDRGTDPSADVAFWEAFEPTGDVPKAPSGLEGTRAVLEQTGAASRLAALRAWLEESLRAGEEAPAPDPSVAETLRLLVAEGSAEEVPLLVRVAQLRRVVESNGGASPDEPVPTWRDPAGETLALLREDAAGSGVPAARRAFAIGVHAPRILAAAERLAAQGRRTPDDAAVAVHRRHRVTVTGRGPDDAELRAAEARLEREYAYSGKGNLYAAISAGAAVVLAVVAFAVEPGIHVLTVAAAAVAVWQWLKGQRERDGAAEALEHERARLRARVAAGAANWRDLTERANALAAGAGRDLAAIRALL</sequence>
<proteinExistence type="predicted"/>
<keyword evidence="1" id="KW-0175">Coiled coil</keyword>
<feature type="coiled-coil region" evidence="1">
    <location>
        <begin position="12"/>
        <end position="39"/>
    </location>
</feature>
<reference evidence="2 3" key="1">
    <citation type="submission" date="2020-07" db="EMBL/GenBank/DDBJ databases">
        <title>Sequencing the genomes of 1000 actinobacteria strains.</title>
        <authorList>
            <person name="Klenk H.-P."/>
        </authorList>
    </citation>
    <scope>NUCLEOTIDE SEQUENCE [LARGE SCALE GENOMIC DNA]</scope>
    <source>
        <strain evidence="2 3">CXB654</strain>
    </source>
</reference>
<evidence type="ECO:0000313" key="3">
    <source>
        <dbReference type="Proteomes" id="UP000589036"/>
    </source>
</evidence>
<protein>
    <submittedName>
        <fullName evidence="2">Uncharacterized protein</fullName>
    </submittedName>
</protein>
<comment type="caution">
    <text evidence="2">The sequence shown here is derived from an EMBL/GenBank/DDBJ whole genome shotgun (WGS) entry which is preliminary data.</text>
</comment>
<evidence type="ECO:0000313" key="2">
    <source>
        <dbReference type="EMBL" id="NYE49623.1"/>
    </source>
</evidence>